<evidence type="ECO:0000256" key="2">
    <source>
        <dbReference type="ARBA" id="ARBA00022692"/>
    </source>
</evidence>
<dbReference type="SMART" id="SM00054">
    <property type="entry name" value="EFh"/>
    <property type="match status" value="2"/>
</dbReference>
<organism evidence="8 9">
    <name type="scientific">Symbiodinium natans</name>
    <dbReference type="NCBI Taxonomy" id="878477"/>
    <lineage>
        <taxon>Eukaryota</taxon>
        <taxon>Sar</taxon>
        <taxon>Alveolata</taxon>
        <taxon>Dinophyceae</taxon>
        <taxon>Suessiales</taxon>
        <taxon>Symbiodiniaceae</taxon>
        <taxon>Symbiodinium</taxon>
    </lineage>
</organism>
<keyword evidence="3" id="KW-0106">Calcium</keyword>
<evidence type="ECO:0000259" key="7">
    <source>
        <dbReference type="PROSITE" id="PS50222"/>
    </source>
</evidence>
<dbReference type="Pfam" id="PF00520">
    <property type="entry name" value="Ion_trans"/>
    <property type="match status" value="1"/>
</dbReference>
<comment type="caution">
    <text evidence="8">The sequence shown here is derived from an EMBL/GenBank/DDBJ whole genome shotgun (WGS) entry which is preliminary data.</text>
</comment>
<keyword evidence="5 6" id="KW-0472">Membrane</keyword>
<dbReference type="OrthoDB" id="425337at2759"/>
<dbReference type="InterPro" id="IPR011992">
    <property type="entry name" value="EF-hand-dom_pair"/>
</dbReference>
<keyword evidence="9" id="KW-1185">Reference proteome</keyword>
<dbReference type="InterPro" id="IPR043203">
    <property type="entry name" value="VGCC_Ca_Na"/>
</dbReference>
<sequence>MPNIPKNKSTSEVVRGLRLLRLARALRMVGRLKVIWRLVYGLLTAGQTMLSTTLLIFLVLFICGCVAVEIITKSEALNQDPDAKLVVARHFQNLPTSILTLAQFVTLDSIAEVYFPIIVAQPLLFIFFLPILMFVSITLMNLITAVLVENALEFAAHEAEAERIKTKQRVKDALPQLLEIFNEIDEDASGCVTHDEIQKVSVDVLPPRLLETVSVDSMGDLFELLDVDGSGRLSRGEFVEGLLNLVLMDVPIWTIQSLKLLRLIRGQTLKLEEELFALKVYVSKDS</sequence>
<evidence type="ECO:0000313" key="9">
    <source>
        <dbReference type="Proteomes" id="UP000604046"/>
    </source>
</evidence>
<evidence type="ECO:0000256" key="5">
    <source>
        <dbReference type="ARBA" id="ARBA00023136"/>
    </source>
</evidence>
<dbReference type="SUPFAM" id="SSF81324">
    <property type="entry name" value="Voltage-gated potassium channels"/>
    <property type="match status" value="1"/>
</dbReference>
<evidence type="ECO:0000256" key="6">
    <source>
        <dbReference type="SAM" id="Phobius"/>
    </source>
</evidence>
<proteinExistence type="predicted"/>
<name>A0A812U4F3_9DINO</name>
<comment type="subcellular location">
    <subcellularLocation>
        <location evidence="1">Membrane</location>
        <topology evidence="1">Multi-pass membrane protein</topology>
    </subcellularLocation>
</comment>
<feature type="transmembrane region" description="Helical" evidence="6">
    <location>
        <begin position="49"/>
        <end position="72"/>
    </location>
</feature>
<dbReference type="Gene3D" id="1.10.238.10">
    <property type="entry name" value="EF-hand"/>
    <property type="match status" value="1"/>
</dbReference>
<dbReference type="GO" id="GO:0005248">
    <property type="term" value="F:voltage-gated sodium channel activity"/>
    <property type="evidence" value="ECO:0007669"/>
    <property type="project" value="TreeGrafter"/>
</dbReference>
<dbReference type="GO" id="GO:0001518">
    <property type="term" value="C:voltage-gated sodium channel complex"/>
    <property type="evidence" value="ECO:0007669"/>
    <property type="project" value="TreeGrafter"/>
</dbReference>
<dbReference type="CDD" id="cd00051">
    <property type="entry name" value="EFh"/>
    <property type="match status" value="1"/>
</dbReference>
<dbReference type="PANTHER" id="PTHR10037">
    <property type="entry name" value="VOLTAGE-GATED CATION CHANNEL CALCIUM AND SODIUM"/>
    <property type="match status" value="1"/>
</dbReference>
<evidence type="ECO:0000256" key="1">
    <source>
        <dbReference type="ARBA" id="ARBA00004141"/>
    </source>
</evidence>
<feature type="domain" description="EF-hand" evidence="7">
    <location>
        <begin position="213"/>
        <end position="248"/>
    </location>
</feature>
<reference evidence="8" key="1">
    <citation type="submission" date="2021-02" db="EMBL/GenBank/DDBJ databases">
        <authorList>
            <person name="Dougan E. K."/>
            <person name="Rhodes N."/>
            <person name="Thang M."/>
            <person name="Chan C."/>
        </authorList>
    </citation>
    <scope>NUCLEOTIDE SEQUENCE</scope>
</reference>
<dbReference type="SUPFAM" id="SSF47473">
    <property type="entry name" value="EF-hand"/>
    <property type="match status" value="1"/>
</dbReference>
<keyword evidence="2 6" id="KW-0812">Transmembrane</keyword>
<protein>
    <recommendedName>
        <fullName evidence="7">EF-hand domain-containing protein</fullName>
    </recommendedName>
</protein>
<feature type="domain" description="EF-hand" evidence="7">
    <location>
        <begin position="172"/>
        <end position="207"/>
    </location>
</feature>
<dbReference type="Pfam" id="PF13499">
    <property type="entry name" value="EF-hand_7"/>
    <property type="match status" value="1"/>
</dbReference>
<evidence type="ECO:0000256" key="3">
    <source>
        <dbReference type="ARBA" id="ARBA00022837"/>
    </source>
</evidence>
<dbReference type="InterPro" id="IPR005821">
    <property type="entry name" value="Ion_trans_dom"/>
</dbReference>
<evidence type="ECO:0000313" key="8">
    <source>
        <dbReference type="EMBL" id="CAE7551710.1"/>
    </source>
</evidence>
<dbReference type="GO" id="GO:0005509">
    <property type="term" value="F:calcium ion binding"/>
    <property type="evidence" value="ECO:0007669"/>
    <property type="project" value="InterPro"/>
</dbReference>
<dbReference type="InterPro" id="IPR018247">
    <property type="entry name" value="EF_Hand_1_Ca_BS"/>
</dbReference>
<accession>A0A812U4F3</accession>
<feature type="transmembrane region" description="Helical" evidence="6">
    <location>
        <begin position="123"/>
        <end position="148"/>
    </location>
</feature>
<dbReference type="PROSITE" id="PS00018">
    <property type="entry name" value="EF_HAND_1"/>
    <property type="match status" value="2"/>
</dbReference>
<dbReference type="Gene3D" id="1.10.287.70">
    <property type="match status" value="1"/>
</dbReference>
<dbReference type="PANTHER" id="PTHR10037:SF62">
    <property type="entry name" value="SODIUM CHANNEL PROTEIN 60E"/>
    <property type="match status" value="1"/>
</dbReference>
<keyword evidence="4 6" id="KW-1133">Transmembrane helix</keyword>
<dbReference type="AlphaFoldDB" id="A0A812U4F3"/>
<evidence type="ECO:0000256" key="4">
    <source>
        <dbReference type="ARBA" id="ARBA00022989"/>
    </source>
</evidence>
<dbReference type="EMBL" id="CAJNDS010002634">
    <property type="protein sequence ID" value="CAE7551710.1"/>
    <property type="molecule type" value="Genomic_DNA"/>
</dbReference>
<gene>
    <name evidence="8" type="ORF">SNAT2548_LOCUS30987</name>
</gene>
<dbReference type="PROSITE" id="PS50222">
    <property type="entry name" value="EF_HAND_2"/>
    <property type="match status" value="2"/>
</dbReference>
<dbReference type="Proteomes" id="UP000604046">
    <property type="component" value="Unassembled WGS sequence"/>
</dbReference>
<dbReference type="InterPro" id="IPR002048">
    <property type="entry name" value="EF_hand_dom"/>
</dbReference>